<accession>A0A3L9YZG0</accession>
<name>A0A3L9YZG0_9FLAO</name>
<protein>
    <recommendedName>
        <fullName evidence="2">Serine aminopeptidase S33 domain-containing protein</fullName>
    </recommendedName>
</protein>
<feature type="transmembrane region" description="Helical" evidence="1">
    <location>
        <begin position="7"/>
        <end position="25"/>
    </location>
</feature>
<keyword evidence="1" id="KW-0812">Transmembrane</keyword>
<dbReference type="InterPro" id="IPR029058">
    <property type="entry name" value="AB_hydrolase_fold"/>
</dbReference>
<reference evidence="3 4" key="1">
    <citation type="submission" date="2018-10" db="EMBL/GenBank/DDBJ databases">
        <title>Genomic Encyclopedia of Archaeal and Bacterial Type Strains, Phase II (KMG-II): from individual species to whole genera.</title>
        <authorList>
            <person name="Goeker M."/>
        </authorList>
    </citation>
    <scope>NUCLEOTIDE SEQUENCE [LARGE SCALE GENOMIC DNA]</scope>
    <source>
        <strain evidence="3 4">DSM 23424</strain>
    </source>
</reference>
<dbReference type="RefSeq" id="WP_121906934.1">
    <property type="nucleotide sequence ID" value="NZ_REFC01000012.1"/>
</dbReference>
<evidence type="ECO:0000256" key="1">
    <source>
        <dbReference type="SAM" id="Phobius"/>
    </source>
</evidence>
<dbReference type="AlphaFoldDB" id="A0A3L9YZG0"/>
<feature type="domain" description="Serine aminopeptidase S33" evidence="2">
    <location>
        <begin position="70"/>
        <end position="178"/>
    </location>
</feature>
<proteinExistence type="predicted"/>
<keyword evidence="4" id="KW-1185">Reference proteome</keyword>
<comment type="caution">
    <text evidence="3">The sequence shown here is derived from an EMBL/GenBank/DDBJ whole genome shotgun (WGS) entry which is preliminary data.</text>
</comment>
<dbReference type="PANTHER" id="PTHR12277:SF81">
    <property type="entry name" value="PROTEIN ABHD13"/>
    <property type="match status" value="1"/>
</dbReference>
<dbReference type="PANTHER" id="PTHR12277">
    <property type="entry name" value="ALPHA/BETA HYDROLASE DOMAIN-CONTAINING PROTEIN"/>
    <property type="match status" value="1"/>
</dbReference>
<evidence type="ECO:0000259" key="2">
    <source>
        <dbReference type="Pfam" id="PF12146"/>
    </source>
</evidence>
<evidence type="ECO:0000313" key="4">
    <source>
        <dbReference type="Proteomes" id="UP000271339"/>
    </source>
</evidence>
<dbReference type="EMBL" id="REFC01000012">
    <property type="protein sequence ID" value="RMA64489.1"/>
    <property type="molecule type" value="Genomic_DNA"/>
</dbReference>
<dbReference type="SUPFAM" id="SSF53474">
    <property type="entry name" value="alpha/beta-Hydrolases"/>
    <property type="match status" value="1"/>
</dbReference>
<dbReference type="Pfam" id="PF12146">
    <property type="entry name" value="Hydrolase_4"/>
    <property type="match status" value="1"/>
</dbReference>
<dbReference type="Proteomes" id="UP000271339">
    <property type="component" value="Unassembled WGS sequence"/>
</dbReference>
<dbReference type="InterPro" id="IPR022742">
    <property type="entry name" value="Hydrolase_4"/>
</dbReference>
<keyword evidence="1" id="KW-1133">Transmembrane helix</keyword>
<keyword evidence="1" id="KW-0472">Membrane</keyword>
<dbReference type="OrthoDB" id="9777090at2"/>
<sequence length="265" mass="30424">MRILKKGLIFVLSAYIFLSLGLYFMQEKIIFLPTKLQTDYSYDFSTSFEEIFLDAQDGAQLNALHFKAEKPKGIILYFHGNAGDLSRWGEIASEYTKFDYDVLVMDYRTYGKSTGKLSEVAMLQDAQLFYDYVNEMYSEEKIVVLGRSLGTTFAAYVSSRNSPNKLILETPFYSMEQMAKLRFPYFPVSYFLRYKFPSNEYIQNVKCPVVIFHGTEDSVVPYESGVQLSELVPTPQLSFISIPDGDHNDLLSFKEYSKGISEALQ</sequence>
<organism evidence="3 4">
    <name type="scientific">Ulvibacter antarcticus</name>
    <dbReference type="NCBI Taxonomy" id="442714"/>
    <lineage>
        <taxon>Bacteria</taxon>
        <taxon>Pseudomonadati</taxon>
        <taxon>Bacteroidota</taxon>
        <taxon>Flavobacteriia</taxon>
        <taxon>Flavobacteriales</taxon>
        <taxon>Flavobacteriaceae</taxon>
        <taxon>Ulvibacter</taxon>
    </lineage>
</organism>
<dbReference type="Gene3D" id="3.40.50.1820">
    <property type="entry name" value="alpha/beta hydrolase"/>
    <property type="match status" value="1"/>
</dbReference>
<gene>
    <name evidence="3" type="ORF">BXY75_1365</name>
</gene>
<evidence type="ECO:0000313" key="3">
    <source>
        <dbReference type="EMBL" id="RMA64489.1"/>
    </source>
</evidence>